<evidence type="ECO:0000313" key="2">
    <source>
        <dbReference type="Proteomes" id="UP000595140"/>
    </source>
</evidence>
<organism evidence="1 2">
    <name type="scientific">Cuscuta campestris</name>
    <dbReference type="NCBI Taxonomy" id="132261"/>
    <lineage>
        <taxon>Eukaryota</taxon>
        <taxon>Viridiplantae</taxon>
        <taxon>Streptophyta</taxon>
        <taxon>Embryophyta</taxon>
        <taxon>Tracheophyta</taxon>
        <taxon>Spermatophyta</taxon>
        <taxon>Magnoliopsida</taxon>
        <taxon>eudicotyledons</taxon>
        <taxon>Gunneridae</taxon>
        <taxon>Pentapetalae</taxon>
        <taxon>asterids</taxon>
        <taxon>lamiids</taxon>
        <taxon>Solanales</taxon>
        <taxon>Convolvulaceae</taxon>
        <taxon>Cuscuteae</taxon>
        <taxon>Cuscuta</taxon>
        <taxon>Cuscuta subgen. Grammica</taxon>
        <taxon>Cuscuta sect. Cleistogrammica</taxon>
    </lineage>
</organism>
<reference evidence="1 2" key="1">
    <citation type="submission" date="2018-04" db="EMBL/GenBank/DDBJ databases">
        <authorList>
            <person name="Vogel A."/>
        </authorList>
    </citation>
    <scope>NUCLEOTIDE SEQUENCE [LARGE SCALE GENOMIC DNA]</scope>
</reference>
<dbReference type="EMBL" id="OOIL02005695">
    <property type="protein sequence ID" value="VFQ95784.1"/>
    <property type="molecule type" value="Genomic_DNA"/>
</dbReference>
<protein>
    <submittedName>
        <fullName evidence="1">Uncharacterized protein</fullName>
    </submittedName>
</protein>
<sequence>MLAQFSQLQLLQRLLLVWQCILRVPQ</sequence>
<accession>A0A484N733</accession>
<name>A0A484N733_9ASTE</name>
<dbReference type="AlphaFoldDB" id="A0A484N733"/>
<evidence type="ECO:0000313" key="1">
    <source>
        <dbReference type="EMBL" id="VFQ95784.1"/>
    </source>
</evidence>
<proteinExistence type="predicted"/>
<dbReference type="Proteomes" id="UP000595140">
    <property type="component" value="Unassembled WGS sequence"/>
</dbReference>
<keyword evidence="2" id="KW-1185">Reference proteome</keyword>
<feature type="non-terminal residue" evidence="1">
    <location>
        <position position="26"/>
    </location>
</feature>
<gene>
    <name evidence="1" type="ORF">CCAM_LOCUS37560</name>
</gene>